<sequence>MNSVFALVLEAVRGMRAALEELMLPGGPSAGGLAGAPPPGPGAAAPGAPAAASLASASPAGGGSLAAELRALLELLALRPLAATALGLPRPPAARPPQPPPAEGKEAGGGGGGQAATAPSAVPAAGAGLELTSGGASARAALDAARRAAALAGPLVPLPPSARMPSSFQRHWLRYAAAAGAAGYLGLFLLRHSRLAGSDDLDRWILAAATAVRSALATHVVAPLVAVRDELFRTFRDRPAIVSPEEFAAARESLVRMLDAFAVDHDRHRHAHKPQPPLPPAPRLPQPAAAPAGSAAAEQGSGGDGGAVGGAGSDAVGGGGGGEAAAEAAVAAGMAVLMGCYEEELKRPLRNALLGDLARALLIQVHHVKVDGQAAMLRLDQLLRANELTAALVAALPALAISLAAGAGLVRLLSPRAPDPRREAVPSRLAMAALERELSQLARQEAAGANAALEATAAVEQRGMVLYRLYQVFTEVSRLYTPAARRSRVSEWRPLAADLVRLAEPRPASERLAEHQRIMRTYSVFQR</sequence>
<accession>A0A150GQ28</accession>
<evidence type="ECO:0000256" key="4">
    <source>
        <dbReference type="ARBA" id="ARBA00023128"/>
    </source>
</evidence>
<feature type="region of interest" description="Disordered" evidence="6">
    <location>
        <begin position="33"/>
        <end position="57"/>
    </location>
</feature>
<dbReference type="EMBL" id="LSYV01000012">
    <property type="protein sequence ID" value="KXZ51842.1"/>
    <property type="molecule type" value="Genomic_DNA"/>
</dbReference>
<evidence type="ECO:0000313" key="8">
    <source>
        <dbReference type="EMBL" id="KXZ51842.1"/>
    </source>
</evidence>
<comment type="caution">
    <text evidence="8">The sequence shown here is derived from an EMBL/GenBank/DDBJ whole genome shotgun (WGS) entry which is preliminary data.</text>
</comment>
<feature type="region of interest" description="Disordered" evidence="6">
    <location>
        <begin position="88"/>
        <end position="120"/>
    </location>
</feature>
<feature type="compositionally biased region" description="Pro residues" evidence="6">
    <location>
        <begin position="89"/>
        <end position="102"/>
    </location>
</feature>
<feature type="compositionally biased region" description="Pro residues" evidence="6">
    <location>
        <begin position="274"/>
        <end position="285"/>
    </location>
</feature>
<feature type="compositionally biased region" description="Gly residues" evidence="6">
    <location>
        <begin position="300"/>
        <end position="309"/>
    </location>
</feature>
<name>A0A150GQ28_GONPE</name>
<evidence type="ECO:0000256" key="5">
    <source>
        <dbReference type="ARBA" id="ARBA00023136"/>
    </source>
</evidence>
<reference evidence="9" key="1">
    <citation type="journal article" date="2016" name="Nat. Commun.">
        <title>The Gonium pectorale genome demonstrates co-option of cell cycle regulation during the evolution of multicellularity.</title>
        <authorList>
            <person name="Hanschen E.R."/>
            <person name="Marriage T.N."/>
            <person name="Ferris P.J."/>
            <person name="Hamaji T."/>
            <person name="Toyoda A."/>
            <person name="Fujiyama A."/>
            <person name="Neme R."/>
            <person name="Noguchi H."/>
            <person name="Minakuchi Y."/>
            <person name="Suzuki M."/>
            <person name="Kawai-Toyooka H."/>
            <person name="Smith D.R."/>
            <person name="Sparks H."/>
            <person name="Anderson J."/>
            <person name="Bakaric R."/>
            <person name="Luria V."/>
            <person name="Karger A."/>
            <person name="Kirschner M.W."/>
            <person name="Durand P.M."/>
            <person name="Michod R.E."/>
            <person name="Nozaki H."/>
            <person name="Olson B.J."/>
        </authorList>
    </citation>
    <scope>NUCLEOTIDE SEQUENCE [LARGE SCALE GENOMIC DNA]</scope>
    <source>
        <strain evidence="9">NIES-2863</strain>
    </source>
</reference>
<evidence type="ECO:0000256" key="3">
    <source>
        <dbReference type="ARBA" id="ARBA00022989"/>
    </source>
</evidence>
<feature type="region of interest" description="Disordered" evidence="6">
    <location>
        <begin position="266"/>
        <end position="309"/>
    </location>
</feature>
<feature type="compositionally biased region" description="Low complexity" evidence="6">
    <location>
        <begin position="42"/>
        <end position="57"/>
    </location>
</feature>
<keyword evidence="3 7" id="KW-1133">Transmembrane helix</keyword>
<dbReference type="STRING" id="33097.A0A150GQ28"/>
<feature type="transmembrane region" description="Helical" evidence="7">
    <location>
        <begin position="204"/>
        <end position="227"/>
    </location>
</feature>
<keyword evidence="9" id="KW-1185">Reference proteome</keyword>
<dbReference type="Pfam" id="PF08637">
    <property type="entry name" value="NCA2"/>
    <property type="match status" value="2"/>
</dbReference>
<protein>
    <submittedName>
        <fullName evidence="8">Uncharacterized protein</fullName>
    </submittedName>
</protein>
<dbReference type="Proteomes" id="UP000075714">
    <property type="component" value="Unassembled WGS sequence"/>
</dbReference>
<evidence type="ECO:0000256" key="6">
    <source>
        <dbReference type="SAM" id="MobiDB-lite"/>
    </source>
</evidence>
<evidence type="ECO:0000256" key="7">
    <source>
        <dbReference type="SAM" id="Phobius"/>
    </source>
</evidence>
<keyword evidence="5 7" id="KW-0472">Membrane</keyword>
<keyword evidence="2 7" id="KW-0812">Transmembrane</keyword>
<evidence type="ECO:0000256" key="1">
    <source>
        <dbReference type="ARBA" id="ARBA00004225"/>
    </source>
</evidence>
<dbReference type="PANTHER" id="PTHR28234:SF1">
    <property type="entry name" value="NUCLEAR CONTROL OF ATPASE PROTEIN 2"/>
    <property type="match status" value="1"/>
</dbReference>
<evidence type="ECO:0000256" key="2">
    <source>
        <dbReference type="ARBA" id="ARBA00022692"/>
    </source>
</evidence>
<keyword evidence="4" id="KW-0496">Mitochondrion</keyword>
<feature type="compositionally biased region" description="Low complexity" evidence="6">
    <location>
        <begin position="286"/>
        <end position="299"/>
    </location>
</feature>
<organism evidence="8 9">
    <name type="scientific">Gonium pectorale</name>
    <name type="common">Green alga</name>
    <dbReference type="NCBI Taxonomy" id="33097"/>
    <lineage>
        <taxon>Eukaryota</taxon>
        <taxon>Viridiplantae</taxon>
        <taxon>Chlorophyta</taxon>
        <taxon>core chlorophytes</taxon>
        <taxon>Chlorophyceae</taxon>
        <taxon>CS clade</taxon>
        <taxon>Chlamydomonadales</taxon>
        <taxon>Volvocaceae</taxon>
        <taxon>Gonium</taxon>
    </lineage>
</organism>
<dbReference type="PANTHER" id="PTHR28234">
    <property type="entry name" value="NUCLEAR CONTROL OF ATPASE PROTEIN 2"/>
    <property type="match status" value="1"/>
</dbReference>
<evidence type="ECO:0000313" key="9">
    <source>
        <dbReference type="Proteomes" id="UP000075714"/>
    </source>
</evidence>
<proteinExistence type="predicted"/>
<feature type="transmembrane region" description="Helical" evidence="7">
    <location>
        <begin position="388"/>
        <end position="413"/>
    </location>
</feature>
<feature type="transmembrane region" description="Helical" evidence="7">
    <location>
        <begin position="172"/>
        <end position="192"/>
    </location>
</feature>
<dbReference type="GO" id="GO:0005741">
    <property type="term" value="C:mitochondrial outer membrane"/>
    <property type="evidence" value="ECO:0007669"/>
    <property type="project" value="TreeGrafter"/>
</dbReference>
<dbReference type="OrthoDB" id="413313at2759"/>
<comment type="subcellular location">
    <subcellularLocation>
        <location evidence="1">Mitochondrion membrane</location>
        <topology evidence="1">Multi-pass membrane protein</topology>
    </subcellularLocation>
</comment>
<dbReference type="InterPro" id="IPR013946">
    <property type="entry name" value="NCA2-like"/>
</dbReference>
<dbReference type="AlphaFoldDB" id="A0A150GQ28"/>
<gene>
    <name evidence="8" type="ORF">GPECTOR_11g280</name>
</gene>